<dbReference type="InterPro" id="IPR044882">
    <property type="entry name" value="I2BP1/2_C3HC4-RING_sf"/>
</dbReference>
<feature type="compositionally biased region" description="Polar residues" evidence="11">
    <location>
        <begin position="137"/>
        <end position="150"/>
    </location>
</feature>
<evidence type="ECO:0000256" key="5">
    <source>
        <dbReference type="ARBA" id="ARBA00022771"/>
    </source>
</evidence>
<evidence type="ECO:0000256" key="10">
    <source>
        <dbReference type="ARBA" id="ARBA00059947"/>
    </source>
</evidence>
<reference evidence="15 16" key="1">
    <citation type="submission" date="2018-05" db="EMBL/GenBank/DDBJ databases">
        <authorList>
            <person name="Datahose"/>
        </authorList>
    </citation>
    <scope>NUCLEOTIDE SEQUENCE</scope>
</reference>
<keyword evidence="6" id="KW-0862">Zinc</keyword>
<keyword evidence="3" id="KW-0678">Repressor</keyword>
<feature type="compositionally biased region" description="Polar residues" evidence="11">
    <location>
        <begin position="368"/>
        <end position="379"/>
    </location>
</feature>
<dbReference type="InterPro" id="IPR057414">
    <property type="entry name" value="Zf-C3HC4_IRF-2BP1_2"/>
</dbReference>
<evidence type="ECO:0000256" key="8">
    <source>
        <dbReference type="ARBA" id="ARBA00023163"/>
    </source>
</evidence>
<feature type="region of interest" description="Disordered" evidence="11">
    <location>
        <begin position="246"/>
        <end position="332"/>
    </location>
</feature>
<keyword evidence="5" id="KW-0863">Zinc-finger</keyword>
<evidence type="ECO:0000259" key="12">
    <source>
        <dbReference type="Pfam" id="PF11261"/>
    </source>
</evidence>
<evidence type="ECO:0000256" key="9">
    <source>
        <dbReference type="ARBA" id="ARBA00023242"/>
    </source>
</evidence>
<evidence type="ECO:0000259" key="14">
    <source>
        <dbReference type="Pfam" id="PF25457"/>
    </source>
</evidence>
<feature type="region of interest" description="Disordered" evidence="11">
    <location>
        <begin position="60"/>
        <end position="153"/>
    </location>
</feature>
<dbReference type="Ensembl" id="ENSACLT00000060400.1">
    <property type="protein sequence ID" value="ENSACLP00000076866.1"/>
    <property type="gene ID" value="ENSACLG00000018448.2"/>
</dbReference>
<dbReference type="PANTHER" id="PTHR10816:SF18">
    <property type="entry name" value="INTERFERON REGULATORY FACTOR 2-BINDING PROTEIN 2"/>
    <property type="match status" value="1"/>
</dbReference>
<keyword evidence="4" id="KW-0479">Metal-binding</keyword>
<feature type="compositionally biased region" description="Polar residues" evidence="11">
    <location>
        <begin position="311"/>
        <end position="332"/>
    </location>
</feature>
<evidence type="ECO:0000256" key="3">
    <source>
        <dbReference type="ARBA" id="ARBA00022491"/>
    </source>
</evidence>
<evidence type="ECO:0000256" key="1">
    <source>
        <dbReference type="ARBA" id="ARBA00004123"/>
    </source>
</evidence>
<dbReference type="Pfam" id="PF25454">
    <property type="entry name" value="zf-C3HC4_IRF-2BP1_2"/>
    <property type="match status" value="1"/>
</dbReference>
<comment type="similarity">
    <text evidence="2">Belongs to the IRF2BP family.</text>
</comment>
<dbReference type="GO" id="GO:0008270">
    <property type="term" value="F:zinc ion binding"/>
    <property type="evidence" value="ECO:0007669"/>
    <property type="project" value="UniProtKB-KW"/>
</dbReference>
<evidence type="ECO:0000313" key="16">
    <source>
        <dbReference type="Proteomes" id="UP000265100"/>
    </source>
</evidence>
<keyword evidence="16" id="KW-1185">Reference proteome</keyword>
<comment type="function">
    <text evidence="10">Acts as a transcriptional repressor.</text>
</comment>
<evidence type="ECO:0000259" key="13">
    <source>
        <dbReference type="Pfam" id="PF25454"/>
    </source>
</evidence>
<dbReference type="Proteomes" id="UP000265100">
    <property type="component" value="Chromosome 6"/>
</dbReference>
<feature type="compositionally biased region" description="Basic residues" evidence="11">
    <location>
        <begin position="257"/>
        <end position="267"/>
    </location>
</feature>
<accession>A0AAX7VL94</accession>
<feature type="region of interest" description="Disordered" evidence="11">
    <location>
        <begin position="344"/>
        <end position="412"/>
    </location>
</feature>
<sequence>MSSTVVAASRRQSCYLCDLPRMPWAMIWDFTEPVCRGCVNYEGADRIEFVIETARQLKRAHGFQEGRSPGPGKPQHAGKEINHSVGDLGSRPPQPLDRYPLSDRPPRLGPEYQAGRQANGLPMPNGFPKPDEPPELNRQSPNPRRTSTVPPNLVPLVNGAIPAIHPLSGRPTQICLPGALIAPVPGEHGKRPEELKDKHRADSMSDMSDSHKDWINKGKTVRDLMLHTFDGRVKKDHTAMQRVMAYEMSGTSSKTDRGKHPRPGKRKASPEPDCESSVPKMNGSEGQPWLPSPSEVLKMPPAALPGFSAAPPSTISPHSRTTPPEAATAQNGQSPMTALILATDNAGSTGSPKDGSQVHSTVAGARRNSGSPLSPSQRRLAQREGPVSANPSAPHGPGSMEPPPQSIPDSSVPPGSVPLCCTLCHERLEDTHFVQCPSVPSHKFCFPCSRESIKQQGATGEVYCPSGERCPLVGSNVPWAFMQGEITTILAGDIKPRLPFQLVFGDFYLVKFRKSKQVIISNALNHCSSITMQKQTYFTTSSPSFQRKGTYFCLLWRSHVSGYCGGQVFPVTVEVAIQRSPVAAARPFSPHLQLILHQLLPIIHHLRQDYLMVWLSDRQRWSIALSLAVLQAVRVAKCCQLYLVIYCCCLCATRNWDGGYTSTRRHLEERQAPTTTHSLSTSHYCRVKLLSAFIHCK</sequence>
<keyword evidence="7" id="KW-0805">Transcription regulation</keyword>
<dbReference type="Pfam" id="PF25457">
    <property type="entry name" value="IRF-2BP1_2_M"/>
    <property type="match status" value="1"/>
</dbReference>
<organism evidence="15 16">
    <name type="scientific">Astatotilapia calliptera</name>
    <name type="common">Eastern happy</name>
    <name type="synonym">Chromis callipterus</name>
    <dbReference type="NCBI Taxonomy" id="8154"/>
    <lineage>
        <taxon>Eukaryota</taxon>
        <taxon>Metazoa</taxon>
        <taxon>Chordata</taxon>
        <taxon>Craniata</taxon>
        <taxon>Vertebrata</taxon>
        <taxon>Euteleostomi</taxon>
        <taxon>Actinopterygii</taxon>
        <taxon>Neopterygii</taxon>
        <taxon>Teleostei</taxon>
        <taxon>Neoteleostei</taxon>
        <taxon>Acanthomorphata</taxon>
        <taxon>Ovalentaria</taxon>
        <taxon>Cichlomorphae</taxon>
        <taxon>Cichliformes</taxon>
        <taxon>Cichlidae</taxon>
        <taxon>African cichlids</taxon>
        <taxon>Pseudocrenilabrinae</taxon>
        <taxon>Haplochromini</taxon>
        <taxon>Astatotilapia</taxon>
    </lineage>
</organism>
<dbReference type="GO" id="GO:0005634">
    <property type="term" value="C:nucleus"/>
    <property type="evidence" value="ECO:0007669"/>
    <property type="project" value="UniProtKB-SubCell"/>
</dbReference>
<dbReference type="PANTHER" id="PTHR10816">
    <property type="entry name" value="MYELIN TRANSCRIPTION FACTOR 1-RELATED"/>
    <property type="match status" value="1"/>
</dbReference>
<evidence type="ECO:0000256" key="11">
    <source>
        <dbReference type="SAM" id="MobiDB-lite"/>
    </source>
</evidence>
<evidence type="ECO:0000313" key="15">
    <source>
        <dbReference type="Ensembl" id="ENSACLP00000076866.1"/>
    </source>
</evidence>
<evidence type="ECO:0000256" key="6">
    <source>
        <dbReference type="ARBA" id="ARBA00022833"/>
    </source>
</evidence>
<dbReference type="GO" id="GO:0006357">
    <property type="term" value="P:regulation of transcription by RNA polymerase II"/>
    <property type="evidence" value="ECO:0007669"/>
    <property type="project" value="TreeGrafter"/>
</dbReference>
<evidence type="ECO:0000256" key="4">
    <source>
        <dbReference type="ARBA" id="ARBA00022723"/>
    </source>
</evidence>
<dbReference type="Gene3D" id="1.10.10.1580">
    <property type="entry name" value="Interferon regulatory factor 2-binding protein"/>
    <property type="match status" value="1"/>
</dbReference>
<dbReference type="Pfam" id="PF11261">
    <property type="entry name" value="IRF-2BP1_2"/>
    <property type="match status" value="1"/>
</dbReference>
<proteinExistence type="inferred from homology"/>
<dbReference type="GeneTree" id="ENSGT00940000160591"/>
<reference evidence="15" key="3">
    <citation type="submission" date="2025-08" db="UniProtKB">
        <authorList>
            <consortium name="Ensembl"/>
        </authorList>
    </citation>
    <scope>IDENTIFICATION</scope>
</reference>
<protein>
    <submittedName>
        <fullName evidence="15">Uncharacterized protein</fullName>
    </submittedName>
</protein>
<dbReference type="InterPro" id="IPR022750">
    <property type="entry name" value="IRF-2BP1_2-like_Znf"/>
</dbReference>
<dbReference type="InterPro" id="IPR058682">
    <property type="entry name" value="IRF-2BP1/2-like_M"/>
</dbReference>
<reference evidence="16" key="2">
    <citation type="submission" date="2023-03" db="EMBL/GenBank/DDBJ databases">
        <authorList>
            <consortium name="Wellcome Sanger Institute Data Sharing"/>
        </authorList>
    </citation>
    <scope>NUCLEOTIDE SEQUENCE [LARGE SCALE GENOMIC DNA]</scope>
</reference>
<comment type="subcellular location">
    <subcellularLocation>
        <location evidence="1">Nucleus</location>
    </subcellularLocation>
</comment>
<evidence type="ECO:0000256" key="7">
    <source>
        <dbReference type="ARBA" id="ARBA00023015"/>
    </source>
</evidence>
<keyword evidence="8" id="KW-0804">Transcription</keyword>
<feature type="domain" description="IRF-2BP1/2-like middle" evidence="14">
    <location>
        <begin position="193"/>
        <end position="249"/>
    </location>
</feature>
<dbReference type="FunFam" id="1.10.10.1580:FF:000001">
    <property type="entry name" value="interferon regulatory factor 2-binding protein 2"/>
    <property type="match status" value="1"/>
</dbReference>
<keyword evidence="9" id="KW-0539">Nucleus</keyword>
<evidence type="ECO:0000256" key="2">
    <source>
        <dbReference type="ARBA" id="ARBA00010802"/>
    </source>
</evidence>
<dbReference type="SUPFAM" id="SSF57850">
    <property type="entry name" value="RING/U-box"/>
    <property type="match status" value="1"/>
</dbReference>
<feature type="domain" description="Interferon regulatory factor 2-binding protein 1/2-like zinc finger" evidence="12">
    <location>
        <begin position="10"/>
        <end position="61"/>
    </location>
</feature>
<dbReference type="AlphaFoldDB" id="A0AAX7VL94"/>
<name>A0AAX7VL94_ASTCA</name>
<dbReference type="GO" id="GO:0003714">
    <property type="term" value="F:transcription corepressor activity"/>
    <property type="evidence" value="ECO:0007669"/>
    <property type="project" value="TreeGrafter"/>
</dbReference>
<reference evidence="15" key="4">
    <citation type="submission" date="2025-09" db="UniProtKB">
        <authorList>
            <consortium name="Ensembl"/>
        </authorList>
    </citation>
    <scope>IDENTIFICATION</scope>
</reference>
<feature type="domain" description="Interferon regulatory factor 2-binding protein 1/2-like C3HC4 zinc finger" evidence="13">
    <location>
        <begin position="419"/>
        <end position="490"/>
    </location>
</feature>